<keyword evidence="10" id="KW-1185">Reference proteome</keyword>
<dbReference type="EMBL" id="JABEMA010000143">
    <property type="protein sequence ID" value="NNH23454.1"/>
    <property type="molecule type" value="Genomic_DNA"/>
</dbReference>
<comment type="subcellular location">
    <subcellularLocation>
        <location evidence="1">Cell membrane</location>
        <topology evidence="1">Multi-pass membrane protein</topology>
    </subcellularLocation>
</comment>
<keyword evidence="7 8" id="KW-0472">Membrane</keyword>
<dbReference type="AlphaFoldDB" id="A0A849BSK9"/>
<feature type="transmembrane region" description="Helical" evidence="8">
    <location>
        <begin position="182"/>
        <end position="201"/>
    </location>
</feature>
<evidence type="ECO:0000256" key="8">
    <source>
        <dbReference type="SAM" id="Phobius"/>
    </source>
</evidence>
<dbReference type="Gene3D" id="1.10.3470.10">
    <property type="entry name" value="ABC transporter involved in vitamin B12 uptake, BtuC"/>
    <property type="match status" value="2"/>
</dbReference>
<evidence type="ECO:0000313" key="9">
    <source>
        <dbReference type="EMBL" id="NNH23454.1"/>
    </source>
</evidence>
<dbReference type="GO" id="GO:0022857">
    <property type="term" value="F:transmembrane transporter activity"/>
    <property type="evidence" value="ECO:0007669"/>
    <property type="project" value="InterPro"/>
</dbReference>
<feature type="transmembrane region" description="Helical" evidence="8">
    <location>
        <begin position="273"/>
        <end position="297"/>
    </location>
</feature>
<evidence type="ECO:0000256" key="6">
    <source>
        <dbReference type="ARBA" id="ARBA00022989"/>
    </source>
</evidence>
<evidence type="ECO:0000256" key="4">
    <source>
        <dbReference type="ARBA" id="ARBA00022475"/>
    </source>
</evidence>
<feature type="non-terminal residue" evidence="9">
    <location>
        <position position="1"/>
    </location>
</feature>
<feature type="transmembrane region" description="Helical" evidence="8">
    <location>
        <begin position="574"/>
        <end position="601"/>
    </location>
</feature>
<dbReference type="InterPro" id="IPR000522">
    <property type="entry name" value="ABC_transptr_permease_BtuC"/>
</dbReference>
<reference evidence="9 10" key="1">
    <citation type="submission" date="2020-05" db="EMBL/GenBank/DDBJ databases">
        <title>MicrobeNet Type strains.</title>
        <authorList>
            <person name="Nicholson A.C."/>
        </authorList>
    </citation>
    <scope>NUCLEOTIDE SEQUENCE [LARGE SCALE GENOMIC DNA]</scope>
    <source>
        <strain evidence="9 10">JCM 14547</strain>
    </source>
</reference>
<dbReference type="GO" id="GO:0033214">
    <property type="term" value="P:siderophore-iron import into cell"/>
    <property type="evidence" value="ECO:0007669"/>
    <property type="project" value="TreeGrafter"/>
</dbReference>
<feature type="transmembrane region" description="Helical" evidence="8">
    <location>
        <begin position="457"/>
        <end position="478"/>
    </location>
</feature>
<feature type="transmembrane region" description="Helical" evidence="8">
    <location>
        <begin position="432"/>
        <end position="451"/>
    </location>
</feature>
<evidence type="ECO:0000256" key="3">
    <source>
        <dbReference type="ARBA" id="ARBA00022448"/>
    </source>
</evidence>
<feature type="transmembrane region" description="Helical" evidence="8">
    <location>
        <begin position="87"/>
        <end position="105"/>
    </location>
</feature>
<evidence type="ECO:0000256" key="7">
    <source>
        <dbReference type="ARBA" id="ARBA00023136"/>
    </source>
</evidence>
<protein>
    <submittedName>
        <fullName evidence="9">Iron ABC transporter permease</fullName>
    </submittedName>
</protein>
<name>A0A849BSK9_9ACTN</name>
<feature type="transmembrane region" description="Helical" evidence="8">
    <location>
        <begin position="351"/>
        <end position="370"/>
    </location>
</feature>
<feature type="transmembrane region" description="Helical" evidence="8">
    <location>
        <begin position="139"/>
        <end position="161"/>
    </location>
</feature>
<keyword evidence="3" id="KW-0813">Transport</keyword>
<feature type="transmembrane region" description="Helical" evidence="8">
    <location>
        <begin position="230"/>
        <end position="261"/>
    </location>
</feature>
<dbReference type="RefSeq" id="WP_171203270.1">
    <property type="nucleotide sequence ID" value="NZ_JABEMA010000143.1"/>
</dbReference>
<dbReference type="SUPFAM" id="SSF81345">
    <property type="entry name" value="ABC transporter involved in vitamin B12 uptake, BtuC"/>
    <property type="match status" value="2"/>
</dbReference>
<keyword evidence="4" id="KW-1003">Cell membrane</keyword>
<feature type="transmembrane region" description="Helical" evidence="8">
    <location>
        <begin position="112"/>
        <end position="133"/>
    </location>
</feature>
<evidence type="ECO:0000313" key="10">
    <source>
        <dbReference type="Proteomes" id="UP000555552"/>
    </source>
</evidence>
<comment type="caution">
    <text evidence="9">The sequence shown here is derived from an EMBL/GenBank/DDBJ whole genome shotgun (WGS) entry which is preliminary data.</text>
</comment>
<feature type="transmembrane region" description="Helical" evidence="8">
    <location>
        <begin position="303"/>
        <end position="323"/>
    </location>
</feature>
<dbReference type="GO" id="GO:0005886">
    <property type="term" value="C:plasma membrane"/>
    <property type="evidence" value="ECO:0007669"/>
    <property type="project" value="UniProtKB-SubCell"/>
</dbReference>
<proteinExistence type="inferred from homology"/>
<dbReference type="InterPro" id="IPR037294">
    <property type="entry name" value="ABC_BtuC-like"/>
</dbReference>
<dbReference type="Pfam" id="PF01032">
    <property type="entry name" value="FecCD"/>
    <property type="match status" value="2"/>
</dbReference>
<evidence type="ECO:0000256" key="2">
    <source>
        <dbReference type="ARBA" id="ARBA00007935"/>
    </source>
</evidence>
<feature type="transmembrane region" description="Helical" evidence="8">
    <location>
        <begin position="613"/>
        <end position="630"/>
    </location>
</feature>
<dbReference type="PANTHER" id="PTHR30472">
    <property type="entry name" value="FERRIC ENTEROBACTIN TRANSPORT SYSTEM PERMEASE PROTEIN"/>
    <property type="match status" value="1"/>
</dbReference>
<evidence type="ECO:0000256" key="5">
    <source>
        <dbReference type="ARBA" id="ARBA00022692"/>
    </source>
</evidence>
<feature type="transmembrane region" description="Helical" evidence="8">
    <location>
        <begin position="485"/>
        <end position="505"/>
    </location>
</feature>
<organism evidence="9 10">
    <name type="scientific">Pseudokineococcus marinus</name>
    <dbReference type="NCBI Taxonomy" id="351215"/>
    <lineage>
        <taxon>Bacteria</taxon>
        <taxon>Bacillati</taxon>
        <taxon>Actinomycetota</taxon>
        <taxon>Actinomycetes</taxon>
        <taxon>Kineosporiales</taxon>
        <taxon>Kineosporiaceae</taxon>
        <taxon>Pseudokineococcus</taxon>
    </lineage>
</organism>
<feature type="transmembrane region" description="Helical" evidence="8">
    <location>
        <begin position="642"/>
        <end position="662"/>
    </location>
</feature>
<evidence type="ECO:0000256" key="1">
    <source>
        <dbReference type="ARBA" id="ARBA00004651"/>
    </source>
</evidence>
<keyword evidence="6 8" id="KW-1133">Transmembrane helix</keyword>
<dbReference type="PANTHER" id="PTHR30472:SF37">
    <property type="entry name" value="FE(3+) DICITRATE TRANSPORT SYSTEM PERMEASE PROTEIN FECD-RELATED"/>
    <property type="match status" value="1"/>
</dbReference>
<accession>A0A849BSK9</accession>
<sequence>LLVALAVGAWLVVAVAAHLAQGTAEVDVATLLAAATGQDLPQASAVLLESRLPRLAAALVVGGALGLSGAAMQSVSRNPLASPDTTGVAAGAHLAMTAAAALGLGGGPLAGLATASAGGLAAAALVIGLSGGALSPVRLVLAGSVLALGLAAVTSAVLLLFPWETQGLYAWGAGSLSQNGMGAITAVAPVLAVATALLLLLGRRLDLLQLGEDQASALGVPVGSTRRATVVLAVVLAACAVTVAGPVGFVGLCAPALLRLLARRVRVLRRQRVLLAASGGAGVALVLSADVVLRAAFGPVSGVTVPTGVLTSVIGAAFLVLLAQRLPGGGDGESLAGLRAGTRWGRAHPGLVLGAAGAVLVAVVVAGVLLGDSLVLLGDVANWLRGVAAPRVEVILGSRVPRVGAALLAGACLALAGAAVQAVTRNPLADPGILGVSASAGLGAVAVITLVPLRSDGLVLAGAGVGAALAAVVLLVAGRGGQLRTVLAGIGTAAAAAALTTLLILRTDPWSQTTAITWLGGSTYGATVGQLVPMALALAGGAVVWARTHRDLDLLQLDDTTPHVLGVDLPRARLLHVGTAVVLTAAATAGVGVIAFVGLVAPHAARLLVGKRHDVLVPLAVLLGAALVAVGDLVGRTALAPAQLPAGLVVSLVGTPYFLWLLRRMRAA</sequence>
<keyword evidence="5 8" id="KW-0812">Transmembrane</keyword>
<dbReference type="Proteomes" id="UP000555552">
    <property type="component" value="Unassembled WGS sequence"/>
</dbReference>
<comment type="similarity">
    <text evidence="2">Belongs to the binding-protein-dependent transport system permease family. FecCD subfamily.</text>
</comment>
<gene>
    <name evidence="9" type="ORF">HLB09_10195</name>
</gene>
<feature type="transmembrane region" description="Helical" evidence="8">
    <location>
        <begin position="403"/>
        <end position="420"/>
    </location>
</feature>